<keyword evidence="3" id="KW-1185">Reference proteome</keyword>
<dbReference type="EMBL" id="VLNR01000003">
    <property type="protein sequence ID" value="TSE11030.1"/>
    <property type="molecule type" value="Genomic_DNA"/>
</dbReference>
<dbReference type="RefSeq" id="WP_143915308.1">
    <property type="nucleotide sequence ID" value="NZ_CANLFO010000018.1"/>
</dbReference>
<evidence type="ECO:0000256" key="1">
    <source>
        <dbReference type="SAM" id="Phobius"/>
    </source>
</evidence>
<name>A0A554VQY9_9FLAO</name>
<evidence type="ECO:0000313" key="2">
    <source>
        <dbReference type="EMBL" id="TSE11030.1"/>
    </source>
</evidence>
<keyword evidence="1" id="KW-0472">Membrane</keyword>
<keyword evidence="1" id="KW-1133">Transmembrane helix</keyword>
<reference evidence="2 3" key="1">
    <citation type="submission" date="2019-07" db="EMBL/GenBank/DDBJ databases">
        <title>The draft genome sequence of Aquimarina algiphila M91.</title>
        <authorList>
            <person name="Meng X."/>
        </authorList>
    </citation>
    <scope>NUCLEOTIDE SEQUENCE [LARGE SCALE GENOMIC DNA]</scope>
    <source>
        <strain evidence="2 3">M91</strain>
    </source>
</reference>
<organism evidence="2 3">
    <name type="scientific">Aquimarina algiphila</name>
    <dbReference type="NCBI Taxonomy" id="2047982"/>
    <lineage>
        <taxon>Bacteria</taxon>
        <taxon>Pseudomonadati</taxon>
        <taxon>Bacteroidota</taxon>
        <taxon>Flavobacteriia</taxon>
        <taxon>Flavobacteriales</taxon>
        <taxon>Flavobacteriaceae</taxon>
        <taxon>Aquimarina</taxon>
    </lineage>
</organism>
<gene>
    <name evidence="2" type="ORF">FOF46_02050</name>
</gene>
<comment type="caution">
    <text evidence="2">The sequence shown here is derived from an EMBL/GenBank/DDBJ whole genome shotgun (WGS) entry which is preliminary data.</text>
</comment>
<sequence>MDIAEWKGQDIVVFQEDLQKQVKATISEKSFYSYFKNSSEKLPRVDILNLLSRYCGYINWNDFKNNHNIDSNPAKPFTIPKWFWIVIFGFGVFISIYFLIPTKRTFTFCFIDQDRNQPLTKIPIDIIILNDKESPFHSKSDSLGCFTWKTEDDFIHFIIQSPYHKTDTIYRIASSDTQEELQIQTDDYALMLHYYANGKVKDWKNRKKELSRIIANNATIFQVLPYGLGIEIHTKDEFINKLTTPTKSLKNIEIIESRRLNGQIVKLKFKVKS</sequence>
<dbReference type="AlphaFoldDB" id="A0A554VQY9"/>
<accession>A0A554VQY9</accession>
<feature type="transmembrane region" description="Helical" evidence="1">
    <location>
        <begin position="82"/>
        <end position="100"/>
    </location>
</feature>
<proteinExistence type="predicted"/>
<evidence type="ECO:0000313" key="3">
    <source>
        <dbReference type="Proteomes" id="UP000318833"/>
    </source>
</evidence>
<protein>
    <submittedName>
        <fullName evidence="2">Uncharacterized protein</fullName>
    </submittedName>
</protein>
<keyword evidence="1" id="KW-0812">Transmembrane</keyword>
<dbReference type="OrthoDB" id="1272140at2"/>
<dbReference type="Proteomes" id="UP000318833">
    <property type="component" value="Unassembled WGS sequence"/>
</dbReference>